<dbReference type="AlphaFoldDB" id="A0A423VEY6"/>
<dbReference type="GO" id="GO:0016799">
    <property type="term" value="F:hydrolase activity, hydrolyzing N-glycosyl compounds"/>
    <property type="evidence" value="ECO:0007669"/>
    <property type="project" value="InterPro"/>
</dbReference>
<comment type="caution">
    <text evidence="2">The sequence shown here is derived from an EMBL/GenBank/DDBJ whole genome shotgun (WGS) entry which is preliminary data.</text>
</comment>
<organism evidence="2 3">
    <name type="scientific">Cytospora chrysosperma</name>
    <name type="common">Cytospora canker fungus</name>
    <name type="synonym">Sphaeria chrysosperma</name>
    <dbReference type="NCBI Taxonomy" id="252740"/>
    <lineage>
        <taxon>Eukaryota</taxon>
        <taxon>Fungi</taxon>
        <taxon>Dikarya</taxon>
        <taxon>Ascomycota</taxon>
        <taxon>Pezizomycotina</taxon>
        <taxon>Sordariomycetes</taxon>
        <taxon>Sordariomycetidae</taxon>
        <taxon>Diaporthales</taxon>
        <taxon>Cytosporaceae</taxon>
        <taxon>Cytospora</taxon>
    </lineage>
</organism>
<name>A0A423VEY6_CYTCH</name>
<dbReference type="Proteomes" id="UP000284375">
    <property type="component" value="Unassembled WGS sequence"/>
</dbReference>
<dbReference type="OrthoDB" id="10266018at2759"/>
<evidence type="ECO:0000313" key="3">
    <source>
        <dbReference type="Proteomes" id="UP000284375"/>
    </source>
</evidence>
<feature type="region of interest" description="Disordered" evidence="1">
    <location>
        <begin position="1"/>
        <end position="38"/>
    </location>
</feature>
<dbReference type="STRING" id="252740.A0A423VEY6"/>
<dbReference type="EMBL" id="LJZO01000057">
    <property type="protein sequence ID" value="ROV89547.1"/>
    <property type="molecule type" value="Genomic_DNA"/>
</dbReference>
<dbReference type="InterPro" id="IPR036452">
    <property type="entry name" value="Ribo_hydro-like"/>
</dbReference>
<gene>
    <name evidence="2" type="ORF">VSDG_08530</name>
</gene>
<keyword evidence="3" id="KW-1185">Reference proteome</keyword>
<evidence type="ECO:0000256" key="1">
    <source>
        <dbReference type="SAM" id="MobiDB-lite"/>
    </source>
</evidence>
<dbReference type="Gene3D" id="3.90.245.10">
    <property type="entry name" value="Ribonucleoside hydrolase-like"/>
    <property type="match status" value="1"/>
</dbReference>
<reference evidence="2 3" key="1">
    <citation type="submission" date="2015-09" db="EMBL/GenBank/DDBJ databases">
        <title>Host preference determinants of Valsa canker pathogens revealed by comparative genomics.</title>
        <authorList>
            <person name="Yin Z."/>
            <person name="Huang L."/>
        </authorList>
    </citation>
    <scope>NUCLEOTIDE SEQUENCE [LARGE SCALE GENOMIC DNA]</scope>
    <source>
        <strain evidence="2 3">YSFL</strain>
    </source>
</reference>
<sequence length="526" mass="59720">MRMIQNWRAKRRTKSRARKQKKGTIRAGAMATKPADGQSESSTLSIFINDFTDSDNEASAEVWAWGLEQNPSVKGIYIAEPRWVNLGYYMTSNDFGSCIKLVDNLPSNMKGKDPPLTTVLAGRMTPDIIKEIDNSSIQLEKKERDLLLRCIRPESGRRDNRDDSINHARLLAMDYLTTMRARCKRFDSYLDVSCLDQLQIPINLKTHYHEELIARTADELGAFRKIMETPTDDEKVIERRKIELREWYSKALDRKKNEFGGEYPMEDLDYDRLMDEIRRHDKTIAFGGASLTVLQQILKKEPGLGKKIEYYQQGGTSDSNLNILGNPYNFALNAKAAKYILCDNYDKLAKLTLIPTDTTKKVEWTVSGLAKLSPAVGVRSLAFHGRYDPWDMISPKERSSGSTKTDEFMAWRSEWVDDPKYKIARSYKAVMADLTAFLVAFTPAFDKFETEQGVLERYSVKVVIKAKEDSTQMTWERNDQSSIQCLMLGFPSGTSPDTPAGQETVLVDQNALAIVESALKTISPTT</sequence>
<protein>
    <submittedName>
        <fullName evidence="2">Uncharacterized protein</fullName>
    </submittedName>
</protein>
<accession>A0A423VEY6</accession>
<feature type="compositionally biased region" description="Basic residues" evidence="1">
    <location>
        <begin position="8"/>
        <end position="24"/>
    </location>
</feature>
<proteinExistence type="predicted"/>
<evidence type="ECO:0000313" key="2">
    <source>
        <dbReference type="EMBL" id="ROV89547.1"/>
    </source>
</evidence>